<name>A0A4V2T1E2_9PAST</name>
<organism evidence="2 3">
    <name type="scientific">Cricetibacter osteomyelitidis</name>
    <dbReference type="NCBI Taxonomy" id="1521931"/>
    <lineage>
        <taxon>Bacteria</taxon>
        <taxon>Pseudomonadati</taxon>
        <taxon>Pseudomonadota</taxon>
        <taxon>Gammaproteobacteria</taxon>
        <taxon>Pasteurellales</taxon>
        <taxon>Pasteurellaceae</taxon>
        <taxon>Cricetibacter</taxon>
    </lineage>
</organism>
<keyword evidence="1" id="KW-0732">Signal</keyword>
<dbReference type="RefSeq" id="WP_131977935.1">
    <property type="nucleotide sequence ID" value="NZ_SLYB01000021.1"/>
</dbReference>
<protein>
    <recommendedName>
        <fullName evidence="4">TonB-dependent receptor</fullName>
    </recommendedName>
</protein>
<keyword evidence="3" id="KW-1185">Reference proteome</keyword>
<evidence type="ECO:0000256" key="1">
    <source>
        <dbReference type="SAM" id="SignalP"/>
    </source>
</evidence>
<dbReference type="EMBL" id="SLYB01000021">
    <property type="protein sequence ID" value="TCP93313.1"/>
    <property type="molecule type" value="Genomic_DNA"/>
</dbReference>
<reference evidence="2 3" key="1">
    <citation type="submission" date="2019-03" db="EMBL/GenBank/DDBJ databases">
        <title>Genomic Encyclopedia of Type Strains, Phase IV (KMG-IV): sequencing the most valuable type-strain genomes for metagenomic binning, comparative biology and taxonomic classification.</title>
        <authorList>
            <person name="Goeker M."/>
        </authorList>
    </citation>
    <scope>NUCLEOTIDE SEQUENCE [LARGE SCALE GENOMIC DNA]</scope>
    <source>
        <strain evidence="2 3">DSM 28404</strain>
    </source>
</reference>
<dbReference type="Proteomes" id="UP000295763">
    <property type="component" value="Unassembled WGS sequence"/>
</dbReference>
<evidence type="ECO:0000313" key="2">
    <source>
        <dbReference type="EMBL" id="TCP93313.1"/>
    </source>
</evidence>
<dbReference type="OrthoDB" id="5678640at2"/>
<feature type="chain" id="PRO_5020309954" description="TonB-dependent receptor" evidence="1">
    <location>
        <begin position="20"/>
        <end position="80"/>
    </location>
</feature>
<accession>A0A4V2T1E2</accession>
<gene>
    <name evidence="2" type="ORF">EDC44_12124</name>
</gene>
<comment type="caution">
    <text evidence="2">The sequence shown here is derived from an EMBL/GenBank/DDBJ whole genome shotgun (WGS) entry which is preliminary data.</text>
</comment>
<dbReference type="Pfam" id="PF17274">
    <property type="entry name" value="DUF5339"/>
    <property type="match status" value="1"/>
</dbReference>
<proteinExistence type="predicted"/>
<evidence type="ECO:0000313" key="3">
    <source>
        <dbReference type="Proteomes" id="UP000295763"/>
    </source>
</evidence>
<dbReference type="AlphaFoldDB" id="A0A4V2T1E2"/>
<sequence length="80" mass="8700">MKKLMLSAVLGLVAVSANAADLDPSCEAYFKAVDEYVAKAPEAVKQQMEASKQQMASMPTASQKMACEQAMEQLKQMPKM</sequence>
<feature type="signal peptide" evidence="1">
    <location>
        <begin position="1"/>
        <end position="19"/>
    </location>
</feature>
<evidence type="ECO:0008006" key="4">
    <source>
        <dbReference type="Google" id="ProtNLM"/>
    </source>
</evidence>
<dbReference type="InterPro" id="IPR020493">
    <property type="entry name" value="Uncharacterised_HI0310"/>
</dbReference>